<comment type="caution">
    <text evidence="2">The sequence shown here is derived from an EMBL/GenBank/DDBJ whole genome shotgun (WGS) entry which is preliminary data.</text>
</comment>
<organism evidence="2 3">
    <name type="scientific">Olea europaea subsp. europaea</name>
    <dbReference type="NCBI Taxonomy" id="158383"/>
    <lineage>
        <taxon>Eukaryota</taxon>
        <taxon>Viridiplantae</taxon>
        <taxon>Streptophyta</taxon>
        <taxon>Embryophyta</taxon>
        <taxon>Tracheophyta</taxon>
        <taxon>Spermatophyta</taxon>
        <taxon>Magnoliopsida</taxon>
        <taxon>eudicotyledons</taxon>
        <taxon>Gunneridae</taxon>
        <taxon>Pentapetalae</taxon>
        <taxon>asterids</taxon>
        <taxon>lamiids</taxon>
        <taxon>Lamiales</taxon>
        <taxon>Oleaceae</taxon>
        <taxon>Oleeae</taxon>
        <taxon>Olea</taxon>
    </lineage>
</organism>
<evidence type="ECO:0000313" key="2">
    <source>
        <dbReference type="EMBL" id="CAA3018809.1"/>
    </source>
</evidence>
<dbReference type="EMBL" id="CACTIH010007939">
    <property type="protein sequence ID" value="CAA3018809.1"/>
    <property type="molecule type" value="Genomic_DNA"/>
</dbReference>
<name>A0A8S0UNL8_OLEEU</name>
<protein>
    <submittedName>
        <fullName evidence="2">Uncharacterized protein</fullName>
    </submittedName>
</protein>
<gene>
    <name evidence="2" type="ORF">OLEA9_A012768</name>
</gene>
<keyword evidence="3" id="KW-1185">Reference proteome</keyword>
<proteinExistence type="predicted"/>
<dbReference type="Proteomes" id="UP000594638">
    <property type="component" value="Unassembled WGS sequence"/>
</dbReference>
<reference evidence="2 3" key="1">
    <citation type="submission" date="2019-12" db="EMBL/GenBank/DDBJ databases">
        <authorList>
            <person name="Alioto T."/>
            <person name="Alioto T."/>
            <person name="Gomez Garrido J."/>
        </authorList>
    </citation>
    <scope>NUCLEOTIDE SEQUENCE [LARGE SCALE GENOMIC DNA]</scope>
</reference>
<dbReference type="AlphaFoldDB" id="A0A8S0UNL8"/>
<dbReference type="Gramene" id="OE9A012768T1">
    <property type="protein sequence ID" value="OE9A012768C1"/>
    <property type="gene ID" value="OE9A012768"/>
</dbReference>
<accession>A0A8S0UNL8</accession>
<evidence type="ECO:0000256" key="1">
    <source>
        <dbReference type="SAM" id="MobiDB-lite"/>
    </source>
</evidence>
<evidence type="ECO:0000313" key="3">
    <source>
        <dbReference type="Proteomes" id="UP000594638"/>
    </source>
</evidence>
<sequence>MEGLRGGLSLLFGRNKAEVEDDNFELQEEDVCIPIVPRIILRANKGGGDDRNSGRQEPAPAKEAASRMLAPIPITDWSKIYPLNPNKELWEATCDLEKAFIASDKQVGFIDFI</sequence>
<feature type="region of interest" description="Disordered" evidence="1">
    <location>
        <begin position="43"/>
        <end position="66"/>
    </location>
</feature>